<dbReference type="InterPro" id="IPR000253">
    <property type="entry name" value="FHA_dom"/>
</dbReference>
<dbReference type="Pfam" id="PF00498">
    <property type="entry name" value="FHA"/>
    <property type="match status" value="1"/>
</dbReference>
<dbReference type="InterPro" id="IPR032675">
    <property type="entry name" value="LRR_dom_sf"/>
</dbReference>
<proteinExistence type="predicted"/>
<dbReference type="SUPFAM" id="SSF52047">
    <property type="entry name" value="RNI-like"/>
    <property type="match status" value="1"/>
</dbReference>
<evidence type="ECO:0000313" key="3">
    <source>
        <dbReference type="EMBL" id="CAD9668438.1"/>
    </source>
</evidence>
<dbReference type="Gene3D" id="3.80.10.10">
    <property type="entry name" value="Ribonuclease Inhibitor"/>
    <property type="match status" value="2"/>
</dbReference>
<dbReference type="PROSITE" id="PS50006">
    <property type="entry name" value="FHA_DOMAIN"/>
    <property type="match status" value="1"/>
</dbReference>
<dbReference type="GO" id="GO:0019005">
    <property type="term" value="C:SCF ubiquitin ligase complex"/>
    <property type="evidence" value="ECO:0007669"/>
    <property type="project" value="TreeGrafter"/>
</dbReference>
<dbReference type="InterPro" id="IPR057207">
    <property type="entry name" value="FBXL15_LRR"/>
</dbReference>
<dbReference type="InterPro" id="IPR006553">
    <property type="entry name" value="Leu-rich_rpt_Cys-con_subtyp"/>
</dbReference>
<dbReference type="InterPro" id="IPR008984">
    <property type="entry name" value="SMAD_FHA_dom_sf"/>
</dbReference>
<dbReference type="EMBL" id="HBHK01004097">
    <property type="protein sequence ID" value="CAD9668438.1"/>
    <property type="molecule type" value="Transcribed_RNA"/>
</dbReference>
<organism evidence="3">
    <name type="scientific">Mucochytrium quahogii</name>
    <dbReference type="NCBI Taxonomy" id="96639"/>
    <lineage>
        <taxon>Eukaryota</taxon>
        <taxon>Sar</taxon>
        <taxon>Stramenopiles</taxon>
        <taxon>Bigyra</taxon>
        <taxon>Labyrinthulomycetes</taxon>
        <taxon>Thraustochytrida</taxon>
        <taxon>Thraustochytriidae</taxon>
        <taxon>Mucochytrium</taxon>
    </lineage>
</organism>
<gene>
    <name evidence="3" type="ORF">QSP1433_LOCUS2441</name>
</gene>
<sequence length="716" mass="79171">MDERIAVLRLKRPRGGANPEVFRLPSESGVGMKVGRNGDVCDVFLYVDEHPSFLSREHANFTYVGVGATDQAGDDSSDTDESQPGDCGYWTVNDMKSVNGVFVNGERLDSEHGSKQRLQPGDRIFFGNPQHSFFLEYEFVIFPKGSKEAALYRVQPGARSMSRKRSRPKTPPRSRILHPTMGDFLTSLEQGLSKKDAKEVLEALLGKNIQAKLAESAGESGDQTTTSSSSTSSNVVSLQEQRTTSSVQDPPMVLFVNTKDSDESKGVSLNLPLKEFNLSDPELLLYIKQLNEANANARFIEGAEKEIFQPIAKRQRTEEVQNVENSLLNTLGGDLWNIFCSYLEVTEVFRFREVASGFFENNNRYLDTIPSIRWSHLWNQHEMGQMLKRCSKVKTIDASGCYNMSDSQVEMIAECLPTIQNLDLSGCSRISIKAVKALAENCTSIRSLRLRACKRIATKESVAYLMKVAETCSNIEHLDLRCCNMEDSSLIALVTKCKNLKSLDIGSTGFANVSDSVLFMLANNCKKLEKLGVMCCRNITDNGVAAIARGCGASLKTFIVHCCFELTNASLISLANNCKKLENLNIHRCLKISDYGIEKLASGCGSTLRVLDVSACKITDVAMTAIANNCPHLRVLDVRSCESINSESIKKIALSCPELEQIDLSGCKNLGDEAIYALSKYSKNLLQVEFGKGCKISKEAYDTLQKAFGRKLAIYL</sequence>
<dbReference type="Gene3D" id="2.60.200.20">
    <property type="match status" value="1"/>
</dbReference>
<feature type="region of interest" description="Disordered" evidence="1">
    <location>
        <begin position="216"/>
        <end position="246"/>
    </location>
</feature>
<evidence type="ECO:0000259" key="2">
    <source>
        <dbReference type="PROSITE" id="PS50006"/>
    </source>
</evidence>
<feature type="compositionally biased region" description="Basic residues" evidence="1">
    <location>
        <begin position="161"/>
        <end position="176"/>
    </location>
</feature>
<dbReference type="Pfam" id="PF13516">
    <property type="entry name" value="LRR_6"/>
    <property type="match status" value="2"/>
</dbReference>
<name>A0A7S2W5M0_9STRA</name>
<feature type="compositionally biased region" description="Polar residues" evidence="1">
    <location>
        <begin position="234"/>
        <end position="246"/>
    </location>
</feature>
<protein>
    <recommendedName>
        <fullName evidence="2">FHA domain-containing protein</fullName>
    </recommendedName>
</protein>
<accession>A0A7S2W5M0</accession>
<dbReference type="AlphaFoldDB" id="A0A7S2W5M0"/>
<dbReference type="PANTHER" id="PTHR13318:SF105">
    <property type="entry name" value="F-BOX_LRR-REPEAT PROTEIN 3"/>
    <property type="match status" value="1"/>
</dbReference>
<dbReference type="PANTHER" id="PTHR13318">
    <property type="entry name" value="PARTNER OF PAIRED, ISOFORM B-RELATED"/>
    <property type="match status" value="1"/>
</dbReference>
<dbReference type="SMART" id="SM00367">
    <property type="entry name" value="LRR_CC"/>
    <property type="match status" value="11"/>
</dbReference>
<dbReference type="InterPro" id="IPR001611">
    <property type="entry name" value="Leu-rich_rpt"/>
</dbReference>
<dbReference type="Pfam" id="PF25372">
    <property type="entry name" value="DUF7885"/>
    <property type="match status" value="1"/>
</dbReference>
<feature type="domain" description="FHA" evidence="2">
    <location>
        <begin position="32"/>
        <end position="108"/>
    </location>
</feature>
<feature type="region of interest" description="Disordered" evidence="1">
    <location>
        <begin position="155"/>
        <end position="179"/>
    </location>
</feature>
<feature type="compositionally biased region" description="Low complexity" evidence="1">
    <location>
        <begin position="224"/>
        <end position="233"/>
    </location>
</feature>
<dbReference type="SMART" id="SM00240">
    <property type="entry name" value="FHA"/>
    <property type="match status" value="1"/>
</dbReference>
<evidence type="ECO:0000256" key="1">
    <source>
        <dbReference type="SAM" id="MobiDB-lite"/>
    </source>
</evidence>
<dbReference type="SUPFAM" id="SSF49879">
    <property type="entry name" value="SMAD/FHA domain"/>
    <property type="match status" value="1"/>
</dbReference>
<dbReference type="GO" id="GO:0031146">
    <property type="term" value="P:SCF-dependent proteasomal ubiquitin-dependent protein catabolic process"/>
    <property type="evidence" value="ECO:0007669"/>
    <property type="project" value="TreeGrafter"/>
</dbReference>
<reference evidence="3" key="1">
    <citation type="submission" date="2021-01" db="EMBL/GenBank/DDBJ databases">
        <authorList>
            <person name="Corre E."/>
            <person name="Pelletier E."/>
            <person name="Niang G."/>
            <person name="Scheremetjew M."/>
            <person name="Finn R."/>
            <person name="Kale V."/>
            <person name="Holt S."/>
            <person name="Cochrane G."/>
            <person name="Meng A."/>
            <person name="Brown T."/>
            <person name="Cohen L."/>
        </authorList>
    </citation>
    <scope>NUCLEOTIDE SEQUENCE</scope>
    <source>
        <strain evidence="3">NY070348D</strain>
    </source>
</reference>